<gene>
    <name evidence="1" type="ORF">RFEPED_1363</name>
</gene>
<dbReference type="Proteomes" id="UP000033475">
    <property type="component" value="Unassembled WGS sequence"/>
</dbReference>
<proteinExistence type="predicted"/>
<protein>
    <submittedName>
        <fullName evidence="1">Uncharacterized protein</fullName>
    </submittedName>
</protein>
<comment type="caution">
    <text evidence="1">The sequence shown here is derived from an EMBL/GenBank/DDBJ whole genome shotgun (WGS) entry which is preliminary data.</text>
</comment>
<evidence type="ECO:0000313" key="1">
    <source>
        <dbReference type="EMBL" id="KJV58968.1"/>
    </source>
</evidence>
<dbReference type="RefSeq" id="WP_156110769.1">
    <property type="nucleotide sequence ID" value="NZ_LANQ01000001.1"/>
</dbReference>
<accession>A0A0F3MT53</accession>
<organism evidence="1 2">
    <name type="scientific">Rickettsia felis str. Pedreira</name>
    <dbReference type="NCBI Taxonomy" id="1359196"/>
    <lineage>
        <taxon>Bacteria</taxon>
        <taxon>Pseudomonadati</taxon>
        <taxon>Pseudomonadota</taxon>
        <taxon>Alphaproteobacteria</taxon>
        <taxon>Rickettsiales</taxon>
        <taxon>Rickettsiaceae</taxon>
        <taxon>Rickettsieae</taxon>
        <taxon>Rickettsia</taxon>
        <taxon>spotted fever group</taxon>
    </lineage>
</organism>
<reference evidence="1 2" key="1">
    <citation type="submission" date="2015-01" db="EMBL/GenBank/DDBJ databases">
        <title>Genome Sequencing of Rickettsiales.</title>
        <authorList>
            <person name="Daugherty S.C."/>
            <person name="Su Q."/>
            <person name="Abolude K."/>
            <person name="Beier-Sexton M."/>
            <person name="Carlyon J.A."/>
            <person name="Carter R."/>
            <person name="Day N.P."/>
            <person name="Dumler S.J."/>
            <person name="Dyachenko V."/>
            <person name="Godinez A."/>
            <person name="Kurtti T.J."/>
            <person name="Lichay M."/>
            <person name="Mullins K.E."/>
            <person name="Ott S."/>
            <person name="Pappas-Brown V."/>
            <person name="Paris D.H."/>
            <person name="Patel P."/>
            <person name="Richards A.L."/>
            <person name="Sadzewicz L."/>
            <person name="Sears K."/>
            <person name="Seidman D."/>
            <person name="Sengamalay N."/>
            <person name="Stenos J."/>
            <person name="Tallon L.J."/>
            <person name="Vincent G."/>
            <person name="Fraser C.M."/>
            <person name="Munderloh U."/>
            <person name="Dunning-Hotopp J.C."/>
        </authorList>
    </citation>
    <scope>NUCLEOTIDE SEQUENCE [LARGE SCALE GENOMIC DNA]</scope>
    <source>
        <strain evidence="1 2">Pedreira</strain>
    </source>
</reference>
<dbReference type="PATRIC" id="fig|1359196.3.peg.1319"/>
<dbReference type="EMBL" id="LANQ01000001">
    <property type="protein sequence ID" value="KJV58968.1"/>
    <property type="molecule type" value="Genomic_DNA"/>
</dbReference>
<dbReference type="AlphaFoldDB" id="A0A0F3MT53"/>
<evidence type="ECO:0000313" key="2">
    <source>
        <dbReference type="Proteomes" id="UP000033475"/>
    </source>
</evidence>
<sequence>MIYQDDTISDDDDDYFVSTTEINPIDLLLVPNIEHLERSYIQMKRMGVVDDNASGG</sequence>
<name>A0A0F3MT53_RICFI</name>